<reference evidence="2" key="1">
    <citation type="submission" date="2021-06" db="EMBL/GenBank/DDBJ databases">
        <title>Halomicroarcula sp. F24A a new haloarchaeum isolated from saline soil.</title>
        <authorList>
            <person name="Duran-Viseras A."/>
            <person name="Sanchez-Porro C."/>
            <person name="Ventosa A."/>
        </authorList>
    </citation>
    <scope>NUCLEOTIDE SEQUENCE</scope>
    <source>
        <strain evidence="2">F24A</strain>
    </source>
</reference>
<accession>A0A8J7YMZ4</accession>
<evidence type="ECO:0000259" key="1">
    <source>
        <dbReference type="Pfam" id="PF26450"/>
    </source>
</evidence>
<sequence length="81" mass="9347">MPEHETEAVLERLPPERLLDADRLRPIRAGICCMDSIETVQKYVAYESQHRDRTQVQAALRMRARELRDEGQDDGETAPVL</sequence>
<evidence type="ECO:0000313" key="3">
    <source>
        <dbReference type="Proteomes" id="UP000783863"/>
    </source>
</evidence>
<dbReference type="Proteomes" id="UP000783863">
    <property type="component" value="Unassembled WGS sequence"/>
</dbReference>
<organism evidence="2 3">
    <name type="scientific">Haloarcula salinisoli</name>
    <dbReference type="NCBI Taxonomy" id="2487746"/>
    <lineage>
        <taxon>Archaea</taxon>
        <taxon>Methanobacteriati</taxon>
        <taxon>Methanobacteriota</taxon>
        <taxon>Stenosarchaea group</taxon>
        <taxon>Halobacteria</taxon>
        <taxon>Halobacteriales</taxon>
        <taxon>Haloarculaceae</taxon>
        <taxon>Haloarcula</taxon>
    </lineage>
</organism>
<dbReference type="RefSeq" id="WP_220589941.1">
    <property type="nucleotide sequence ID" value="NZ_RKLQ01000005.1"/>
</dbReference>
<evidence type="ECO:0000313" key="2">
    <source>
        <dbReference type="EMBL" id="MBX0305749.1"/>
    </source>
</evidence>
<dbReference type="InterPro" id="IPR058442">
    <property type="entry name" value="DUF8129"/>
</dbReference>
<gene>
    <name evidence="2" type="ORF">EGD98_19075</name>
</gene>
<name>A0A8J7YMZ4_9EURY</name>
<keyword evidence="3" id="KW-1185">Reference proteome</keyword>
<dbReference type="Pfam" id="PF26450">
    <property type="entry name" value="DUF8129"/>
    <property type="match status" value="1"/>
</dbReference>
<dbReference type="AlphaFoldDB" id="A0A8J7YMZ4"/>
<comment type="caution">
    <text evidence="2">The sequence shown here is derived from an EMBL/GenBank/DDBJ whole genome shotgun (WGS) entry which is preliminary data.</text>
</comment>
<proteinExistence type="predicted"/>
<dbReference type="EMBL" id="RKLQ01000005">
    <property type="protein sequence ID" value="MBX0305749.1"/>
    <property type="molecule type" value="Genomic_DNA"/>
</dbReference>
<feature type="domain" description="DUF8129" evidence="1">
    <location>
        <begin position="15"/>
        <end position="69"/>
    </location>
</feature>
<protein>
    <recommendedName>
        <fullName evidence="1">DUF8129 domain-containing protein</fullName>
    </recommendedName>
</protein>